<evidence type="ECO:0000259" key="2">
    <source>
        <dbReference type="Pfam" id="PF09992"/>
    </source>
</evidence>
<dbReference type="EMBL" id="CADCVS010000190">
    <property type="protein sequence ID" value="CAA9489801.1"/>
    <property type="molecule type" value="Genomic_DNA"/>
</dbReference>
<reference evidence="3" key="1">
    <citation type="submission" date="2020-02" db="EMBL/GenBank/DDBJ databases">
        <authorList>
            <person name="Meier V. D."/>
        </authorList>
    </citation>
    <scope>NUCLEOTIDE SEQUENCE</scope>
    <source>
        <strain evidence="3">AVDCRST_MAG30</strain>
    </source>
</reference>
<protein>
    <submittedName>
        <fullName evidence="3">Exopolysaccharide biosynthesis protein, Phosphodiester glycosidase</fullName>
    </submittedName>
</protein>
<evidence type="ECO:0000313" key="3">
    <source>
        <dbReference type="EMBL" id="CAA9489801.1"/>
    </source>
</evidence>
<dbReference type="PANTHER" id="PTHR40446">
    <property type="entry name" value="N-ACETYLGLUCOSAMINE-1-PHOSPHODIESTER ALPHA-N-ACETYLGLUCOSAMINIDASE"/>
    <property type="match status" value="1"/>
</dbReference>
<dbReference type="GO" id="GO:0016798">
    <property type="term" value="F:hydrolase activity, acting on glycosyl bonds"/>
    <property type="evidence" value="ECO:0007669"/>
    <property type="project" value="UniProtKB-KW"/>
</dbReference>
<accession>A0A6J4S650</accession>
<sequence length="258" mass="27070">MAAAPVPARAAPSGDVRRLRHALPDGASTTVHVAEYDADRVEIRVAVLRGQGRLEGFCARRGVTDAIVGGFFTRPDGLPLGEVRTRGVERRHVPFLAPYGDHRACVHVQGGRARIAARDALARQPRGDLLQAGPLLVQEGAAVYTRAGDPEGFSAGAAQFDSDITLGRHPRAALGLADGKLIAVACDGRSRRDAGMTLEELAALLAGLGVNTAINLDGGGSTSLVAGGRLRNRPRSGHERPEPGGRPISTALLFVPRR</sequence>
<feature type="region of interest" description="Disordered" evidence="1">
    <location>
        <begin position="224"/>
        <end position="249"/>
    </location>
</feature>
<organism evidence="3">
    <name type="scientific">uncultured Solirubrobacteraceae bacterium</name>
    <dbReference type="NCBI Taxonomy" id="1162706"/>
    <lineage>
        <taxon>Bacteria</taxon>
        <taxon>Bacillati</taxon>
        <taxon>Actinomycetota</taxon>
        <taxon>Thermoleophilia</taxon>
        <taxon>Solirubrobacterales</taxon>
        <taxon>Solirubrobacteraceae</taxon>
        <taxon>environmental samples</taxon>
    </lineage>
</organism>
<proteinExistence type="predicted"/>
<name>A0A6J4S650_9ACTN</name>
<gene>
    <name evidence="3" type="ORF">AVDCRST_MAG30-1300</name>
</gene>
<dbReference type="AlphaFoldDB" id="A0A6J4S650"/>
<keyword evidence="3" id="KW-0378">Hydrolase</keyword>
<evidence type="ECO:0000256" key="1">
    <source>
        <dbReference type="SAM" id="MobiDB-lite"/>
    </source>
</evidence>
<dbReference type="Pfam" id="PF09992">
    <property type="entry name" value="NAGPA"/>
    <property type="match status" value="1"/>
</dbReference>
<dbReference type="PANTHER" id="PTHR40446:SF2">
    <property type="entry name" value="N-ACETYLGLUCOSAMINE-1-PHOSPHODIESTER ALPHA-N-ACETYLGLUCOSAMINIDASE"/>
    <property type="match status" value="1"/>
</dbReference>
<dbReference type="InterPro" id="IPR018711">
    <property type="entry name" value="NAGPA"/>
</dbReference>
<feature type="domain" description="Phosphodiester glycosidase" evidence="2">
    <location>
        <begin position="66"/>
        <end position="254"/>
    </location>
</feature>
<keyword evidence="3" id="KW-0326">Glycosidase</keyword>